<dbReference type="GO" id="GO:0106316">
    <property type="term" value="F:nitrite reductase (NADH) activity"/>
    <property type="evidence" value="ECO:0007669"/>
    <property type="project" value="UniProtKB-EC"/>
</dbReference>
<evidence type="ECO:0000256" key="3">
    <source>
        <dbReference type="ARBA" id="ARBA00023002"/>
    </source>
</evidence>
<keyword evidence="4" id="KW-0408">Iron</keyword>
<evidence type="ECO:0000313" key="8">
    <source>
        <dbReference type="EMBL" id="MBE1523011.1"/>
    </source>
</evidence>
<keyword evidence="3 8" id="KW-0560">Oxidoreductase</keyword>
<evidence type="ECO:0000256" key="2">
    <source>
        <dbReference type="ARBA" id="ARBA00022723"/>
    </source>
</evidence>
<comment type="caution">
    <text evidence="8">The sequence shown here is derived from an EMBL/GenBank/DDBJ whole genome shotgun (WGS) entry which is preliminary data.</text>
</comment>
<name>A0ABR9JAQ8_9MICC</name>
<keyword evidence="5" id="KW-0411">Iron-sulfur</keyword>
<accession>A0ABR9JAQ8</accession>
<evidence type="ECO:0000259" key="7">
    <source>
        <dbReference type="PROSITE" id="PS51296"/>
    </source>
</evidence>
<evidence type="ECO:0000256" key="1">
    <source>
        <dbReference type="ARBA" id="ARBA00022714"/>
    </source>
</evidence>
<protein>
    <submittedName>
        <fullName evidence="8">Nitrite reductase (NADH) small subunit</fullName>
        <ecNumber evidence="8">1.7.1.15</ecNumber>
    </submittedName>
</protein>
<proteinExistence type="predicted"/>
<dbReference type="EC" id="1.7.1.15" evidence="8"/>
<feature type="domain" description="Rieske" evidence="7">
    <location>
        <begin position="27"/>
        <end position="127"/>
    </location>
</feature>
<dbReference type="PANTHER" id="PTHR40562:SF1">
    <property type="entry name" value="NITRITE REDUCTASE (NADH) SMALL SUBUNIT"/>
    <property type="match status" value="1"/>
</dbReference>
<keyword evidence="9" id="KW-1185">Reference proteome</keyword>
<dbReference type="RefSeq" id="WP_192594228.1">
    <property type="nucleotide sequence ID" value="NZ_BAAALJ010000022.1"/>
</dbReference>
<reference evidence="8 9" key="1">
    <citation type="submission" date="2020-10" db="EMBL/GenBank/DDBJ databases">
        <title>Sequencing the genomes of 1000 actinobacteria strains.</title>
        <authorList>
            <person name="Klenk H.-P."/>
        </authorList>
    </citation>
    <scope>NUCLEOTIDE SEQUENCE [LARGE SCALE GENOMIC DNA]</scope>
    <source>
        <strain evidence="8 9">DSM 15666</strain>
    </source>
</reference>
<evidence type="ECO:0000256" key="6">
    <source>
        <dbReference type="ARBA" id="ARBA00023063"/>
    </source>
</evidence>
<dbReference type="PROSITE" id="PS51296">
    <property type="entry name" value="RIESKE"/>
    <property type="match status" value="1"/>
</dbReference>
<dbReference type="InterPro" id="IPR017941">
    <property type="entry name" value="Rieske_2Fe-2S"/>
</dbReference>
<sequence length="129" mass="13891">MSITIAAPAETAAQVATESDATTRQWRPVCRLADLEPMWGEAALIGGTQIALVRLYEDAVHAVSQWDPFARANVMSRGIVGSKAGRPTIASPIHKQSYDLQTGKCLSEEGLQLDSYAVRVVEGTVEVHV</sequence>
<dbReference type="InterPro" id="IPR012748">
    <property type="entry name" value="Rieske-like_NirD"/>
</dbReference>
<evidence type="ECO:0000256" key="4">
    <source>
        <dbReference type="ARBA" id="ARBA00023004"/>
    </source>
</evidence>
<dbReference type="Gene3D" id="2.102.10.10">
    <property type="entry name" value="Rieske [2Fe-2S] iron-sulphur domain"/>
    <property type="match status" value="1"/>
</dbReference>
<keyword evidence="2" id="KW-0479">Metal-binding</keyword>
<dbReference type="SUPFAM" id="SSF50022">
    <property type="entry name" value="ISP domain"/>
    <property type="match status" value="1"/>
</dbReference>
<dbReference type="Proteomes" id="UP000643525">
    <property type="component" value="Unassembled WGS sequence"/>
</dbReference>
<dbReference type="EMBL" id="JADBED010000001">
    <property type="protein sequence ID" value="MBE1523011.1"/>
    <property type="molecule type" value="Genomic_DNA"/>
</dbReference>
<evidence type="ECO:0000313" key="9">
    <source>
        <dbReference type="Proteomes" id="UP000643525"/>
    </source>
</evidence>
<dbReference type="Pfam" id="PF13806">
    <property type="entry name" value="Rieske_2"/>
    <property type="match status" value="1"/>
</dbReference>
<dbReference type="InterPro" id="IPR017881">
    <property type="entry name" value="NirD"/>
</dbReference>
<dbReference type="NCBIfam" id="TIGR02378">
    <property type="entry name" value="nirD_assim_sml"/>
    <property type="match status" value="1"/>
</dbReference>
<dbReference type="PANTHER" id="PTHR40562">
    <property type="match status" value="1"/>
</dbReference>
<gene>
    <name evidence="8" type="ORF">H4W27_000129</name>
</gene>
<keyword evidence="6" id="KW-0534">Nitrate assimilation</keyword>
<dbReference type="CDD" id="cd03529">
    <property type="entry name" value="Rieske_NirD"/>
    <property type="match status" value="1"/>
</dbReference>
<organism evidence="8 9">
    <name type="scientific">Nesterenkonia lutea</name>
    <dbReference type="NCBI Taxonomy" id="272919"/>
    <lineage>
        <taxon>Bacteria</taxon>
        <taxon>Bacillati</taxon>
        <taxon>Actinomycetota</taxon>
        <taxon>Actinomycetes</taxon>
        <taxon>Micrococcales</taxon>
        <taxon>Micrococcaceae</taxon>
        <taxon>Nesterenkonia</taxon>
    </lineage>
</organism>
<dbReference type="InterPro" id="IPR036922">
    <property type="entry name" value="Rieske_2Fe-2S_sf"/>
</dbReference>
<dbReference type="PROSITE" id="PS51300">
    <property type="entry name" value="NIRD"/>
    <property type="match status" value="1"/>
</dbReference>
<keyword evidence="1" id="KW-0001">2Fe-2S</keyword>
<evidence type="ECO:0000256" key="5">
    <source>
        <dbReference type="ARBA" id="ARBA00023014"/>
    </source>
</evidence>